<proteinExistence type="predicted"/>
<accession>A0A0N4XX53</accession>
<sequence length="186" mass="21599">MVVVAGDSGNTRSQIDYVLVKRRDAKLVSDAKIVPYEMVATQHRPLICTMKITPPKRKWVERCGHTRIKWWRIKGNEAWMIAGIRMPQIVSVEETWQSMKTAASEAARSQLGVTKPGRRRIDKQTWLWRDEVKEKVRTKKSLYHTFLHSKTADNWSAYREAKRAAKKAVANAKAAHYEEVNRLLER</sequence>
<reference evidence="1 2" key="2">
    <citation type="submission" date="2018-11" db="EMBL/GenBank/DDBJ databases">
        <authorList>
            <consortium name="Pathogen Informatics"/>
        </authorList>
    </citation>
    <scope>NUCLEOTIDE SEQUENCE [LARGE SCALE GENOMIC DNA]</scope>
</reference>
<keyword evidence="2" id="KW-1185">Reference proteome</keyword>
<protein>
    <submittedName>
        <fullName evidence="3">Transposase</fullName>
    </submittedName>
</protein>
<gene>
    <name evidence="1" type="ORF">NBR_LOCUS7536</name>
</gene>
<dbReference type="Proteomes" id="UP000271162">
    <property type="component" value="Unassembled WGS sequence"/>
</dbReference>
<organism evidence="3">
    <name type="scientific">Nippostrongylus brasiliensis</name>
    <name type="common">Rat hookworm</name>
    <dbReference type="NCBI Taxonomy" id="27835"/>
    <lineage>
        <taxon>Eukaryota</taxon>
        <taxon>Metazoa</taxon>
        <taxon>Ecdysozoa</taxon>
        <taxon>Nematoda</taxon>
        <taxon>Chromadorea</taxon>
        <taxon>Rhabditida</taxon>
        <taxon>Rhabditina</taxon>
        <taxon>Rhabditomorpha</taxon>
        <taxon>Strongyloidea</taxon>
        <taxon>Heligmosomidae</taxon>
        <taxon>Nippostrongylus</taxon>
    </lineage>
</organism>
<evidence type="ECO:0000313" key="1">
    <source>
        <dbReference type="EMBL" id="VDL71125.1"/>
    </source>
</evidence>
<reference evidence="3" key="1">
    <citation type="submission" date="2017-02" db="UniProtKB">
        <authorList>
            <consortium name="WormBaseParasite"/>
        </authorList>
    </citation>
    <scope>IDENTIFICATION</scope>
</reference>
<dbReference type="AlphaFoldDB" id="A0A0N4XX53"/>
<dbReference type="OMA" id="RENEWDM"/>
<evidence type="ECO:0000313" key="3">
    <source>
        <dbReference type="WBParaSite" id="NBR_0000753501-mRNA-1"/>
    </source>
</evidence>
<dbReference type="WBParaSite" id="NBR_0000753501-mRNA-1">
    <property type="protein sequence ID" value="NBR_0000753501-mRNA-1"/>
    <property type="gene ID" value="NBR_0000753501"/>
</dbReference>
<evidence type="ECO:0000313" key="2">
    <source>
        <dbReference type="Proteomes" id="UP000271162"/>
    </source>
</evidence>
<name>A0A0N4XX53_NIPBR</name>
<dbReference type="EMBL" id="UYSL01019899">
    <property type="protein sequence ID" value="VDL71125.1"/>
    <property type="molecule type" value="Genomic_DNA"/>
</dbReference>